<feature type="transmembrane region" description="Helical" evidence="5">
    <location>
        <begin position="283"/>
        <end position="300"/>
    </location>
</feature>
<proteinExistence type="predicted"/>
<dbReference type="AlphaFoldDB" id="A0A9N9WLI3"/>
<sequence>MEEKTESARENILNNKKYGKRKSVRFKYALEPAYFVLYYAFNLTSAVLQNQMLKQTCLKKGYSMDICTNLNTNDETKAVEELIQPDVAKINMSILLLNSIFPGTFSLVLGSWSDIYGRKKILMLSFIGYSTTLGLIALFSFISENVTTLSPWVYFFSEMPMTFLGGWPTLDIAVCCYVADLSTDKTRSFRLGLIGFFNFFGSATAYFTSSYILAATNITILFIIGFACSFTAMLWALFMVDDSIEPSEHVSNGEQFKQIFSPLRIKEIFNSLCKIRPMKCRQILWALIAIPTLIVFTMHGNGTLNYLFVREQFEWSLRQWTTYESINSVLSVTGIFIGVMVLKKGLQISDMKLGILGLASFTVDAFIKAFATKGYMLYVSSGVTLFRLLSTPMFRSVMSVAVPHHEIGKVYSLTTCFEALSGLGAGPLYTAIYNNTFTVFTGAYHLLTATAFIIGLILAGFIVRWKSQGVTNQYD</sequence>
<comment type="subcellular location">
    <subcellularLocation>
        <location evidence="1">Membrane</location>
        <topology evidence="1">Multi-pass membrane protein</topology>
    </subcellularLocation>
</comment>
<dbReference type="OrthoDB" id="430300at2759"/>
<name>A0A9N9WLI3_9DIPT</name>
<evidence type="ECO:0000256" key="2">
    <source>
        <dbReference type="ARBA" id="ARBA00022692"/>
    </source>
</evidence>
<feature type="transmembrane region" description="Helical" evidence="5">
    <location>
        <begin position="162"/>
        <end position="179"/>
    </location>
</feature>
<evidence type="ECO:0000256" key="3">
    <source>
        <dbReference type="ARBA" id="ARBA00022989"/>
    </source>
</evidence>
<keyword evidence="4 5" id="KW-0472">Membrane</keyword>
<gene>
    <name evidence="6" type="ORF">CHIRRI_LOCUS3176</name>
</gene>
<dbReference type="InterPro" id="IPR036259">
    <property type="entry name" value="MFS_trans_sf"/>
</dbReference>
<accession>A0A9N9WLI3</accession>
<dbReference type="SUPFAM" id="SSF103473">
    <property type="entry name" value="MFS general substrate transporter"/>
    <property type="match status" value="1"/>
</dbReference>
<evidence type="ECO:0000256" key="5">
    <source>
        <dbReference type="SAM" id="Phobius"/>
    </source>
</evidence>
<dbReference type="GO" id="GO:0022857">
    <property type="term" value="F:transmembrane transporter activity"/>
    <property type="evidence" value="ECO:0007669"/>
    <property type="project" value="InterPro"/>
</dbReference>
<evidence type="ECO:0000313" key="7">
    <source>
        <dbReference type="Proteomes" id="UP001153620"/>
    </source>
</evidence>
<feature type="transmembrane region" description="Helical" evidence="5">
    <location>
        <begin position="28"/>
        <end position="48"/>
    </location>
</feature>
<dbReference type="InterPro" id="IPR011701">
    <property type="entry name" value="MFS"/>
</dbReference>
<reference evidence="6" key="1">
    <citation type="submission" date="2022-01" db="EMBL/GenBank/DDBJ databases">
        <authorList>
            <person name="King R."/>
        </authorList>
    </citation>
    <scope>NUCLEOTIDE SEQUENCE</scope>
</reference>
<dbReference type="PANTHER" id="PTHR23507:SF39">
    <property type="entry name" value="GH23453P-RELATED"/>
    <property type="match status" value="1"/>
</dbReference>
<dbReference type="GO" id="GO:0016020">
    <property type="term" value="C:membrane"/>
    <property type="evidence" value="ECO:0007669"/>
    <property type="project" value="UniProtKB-SubCell"/>
</dbReference>
<evidence type="ECO:0000256" key="1">
    <source>
        <dbReference type="ARBA" id="ARBA00004141"/>
    </source>
</evidence>
<feature type="transmembrane region" description="Helical" evidence="5">
    <location>
        <begin position="90"/>
        <end position="109"/>
    </location>
</feature>
<feature type="transmembrane region" description="Helical" evidence="5">
    <location>
        <begin position="218"/>
        <end position="238"/>
    </location>
</feature>
<protein>
    <recommendedName>
        <fullName evidence="8">Adenylate cyclase</fullName>
    </recommendedName>
</protein>
<reference evidence="6" key="2">
    <citation type="submission" date="2022-10" db="EMBL/GenBank/DDBJ databases">
        <authorList>
            <consortium name="ENA_rothamsted_submissions"/>
            <consortium name="culmorum"/>
            <person name="King R."/>
        </authorList>
    </citation>
    <scope>NUCLEOTIDE SEQUENCE</scope>
</reference>
<dbReference type="Pfam" id="PF07690">
    <property type="entry name" value="MFS_1"/>
    <property type="match status" value="1"/>
</dbReference>
<feature type="transmembrane region" description="Helical" evidence="5">
    <location>
        <begin position="121"/>
        <end position="142"/>
    </location>
</feature>
<dbReference type="Proteomes" id="UP001153620">
    <property type="component" value="Chromosome 1"/>
</dbReference>
<feature type="transmembrane region" description="Helical" evidence="5">
    <location>
        <begin position="191"/>
        <end position="212"/>
    </location>
</feature>
<feature type="transmembrane region" description="Helical" evidence="5">
    <location>
        <begin position="353"/>
        <end position="371"/>
    </location>
</feature>
<evidence type="ECO:0008006" key="8">
    <source>
        <dbReference type="Google" id="ProtNLM"/>
    </source>
</evidence>
<keyword evidence="2 5" id="KW-0812">Transmembrane</keyword>
<evidence type="ECO:0000313" key="6">
    <source>
        <dbReference type="EMBL" id="CAG9800226.1"/>
    </source>
</evidence>
<dbReference type="EMBL" id="OU895877">
    <property type="protein sequence ID" value="CAG9800226.1"/>
    <property type="molecule type" value="Genomic_DNA"/>
</dbReference>
<organism evidence="6 7">
    <name type="scientific">Chironomus riparius</name>
    <dbReference type="NCBI Taxonomy" id="315576"/>
    <lineage>
        <taxon>Eukaryota</taxon>
        <taxon>Metazoa</taxon>
        <taxon>Ecdysozoa</taxon>
        <taxon>Arthropoda</taxon>
        <taxon>Hexapoda</taxon>
        <taxon>Insecta</taxon>
        <taxon>Pterygota</taxon>
        <taxon>Neoptera</taxon>
        <taxon>Endopterygota</taxon>
        <taxon>Diptera</taxon>
        <taxon>Nematocera</taxon>
        <taxon>Chironomoidea</taxon>
        <taxon>Chironomidae</taxon>
        <taxon>Chironominae</taxon>
        <taxon>Chironomus</taxon>
    </lineage>
</organism>
<dbReference type="PANTHER" id="PTHR23507">
    <property type="entry name" value="ZGC:174356"/>
    <property type="match status" value="1"/>
</dbReference>
<dbReference type="Gene3D" id="1.20.1250.20">
    <property type="entry name" value="MFS general substrate transporter like domains"/>
    <property type="match status" value="1"/>
</dbReference>
<keyword evidence="7" id="KW-1185">Reference proteome</keyword>
<keyword evidence="3 5" id="KW-1133">Transmembrane helix</keyword>
<feature type="transmembrane region" description="Helical" evidence="5">
    <location>
        <begin position="320"/>
        <end position="341"/>
    </location>
</feature>
<feature type="transmembrane region" description="Helical" evidence="5">
    <location>
        <begin position="444"/>
        <end position="463"/>
    </location>
</feature>
<evidence type="ECO:0000256" key="4">
    <source>
        <dbReference type="ARBA" id="ARBA00023136"/>
    </source>
</evidence>